<sequence length="287" mass="32641">MMDFPELNRGDRGEAVVQLQTWLNRVGAMLKDDGDFGAATERAVRYAQGIAQHASTGTVDGALWSWLGSQPEPFPLLATNGLAFIAREETGGLNYYSLHTRWPHYPALASGVTIGVGYDLRFTTKSEFNRLWSPHLPPSHIRELEKDIGRKGSKTRVRELKKAGIEVPFDKAWKVFVEHTLPEYHGKTLGIYPTLNKLPDLCRSTLVSLVFNRGSSLNGERRREMRAIRGILVEADNPSYHKKKIKMLLADVEDELISMQRLWSPETGVYKRRQKEANLWRRGLQAW</sequence>
<dbReference type="Gene3D" id="1.10.530.40">
    <property type="match status" value="1"/>
</dbReference>
<name>A0A0B9GQ03_9GAMM</name>
<dbReference type="Gene3D" id="1.10.101.10">
    <property type="entry name" value="PGBD-like superfamily/PGBD"/>
    <property type="match status" value="1"/>
</dbReference>
<organism evidence="4 5">
    <name type="scientific">Photobacterium gaetbulicola</name>
    <dbReference type="NCBI Taxonomy" id="1295392"/>
    <lineage>
        <taxon>Bacteria</taxon>
        <taxon>Pseudomonadati</taxon>
        <taxon>Pseudomonadota</taxon>
        <taxon>Gammaproteobacteria</taxon>
        <taxon>Vibrionales</taxon>
        <taxon>Vibrionaceae</taxon>
        <taxon>Photobacterium</taxon>
    </lineage>
</organism>
<dbReference type="InterPro" id="IPR002477">
    <property type="entry name" value="Peptidoglycan-bd-like"/>
</dbReference>
<evidence type="ECO:0000313" key="4">
    <source>
        <dbReference type="EMBL" id="KHT60906.1"/>
    </source>
</evidence>
<protein>
    <recommendedName>
        <fullName evidence="3">Peptidoglycan binding-like domain-containing protein</fullName>
    </recommendedName>
</protein>
<dbReference type="AlphaFoldDB" id="A0A0B9GQ03"/>
<proteinExistence type="predicted"/>
<dbReference type="InterPro" id="IPR036366">
    <property type="entry name" value="PGBDSf"/>
</dbReference>
<dbReference type="GO" id="GO:0031640">
    <property type="term" value="P:killing of cells of another organism"/>
    <property type="evidence" value="ECO:0007669"/>
    <property type="project" value="UniProtKB-KW"/>
</dbReference>
<evidence type="ECO:0000256" key="2">
    <source>
        <dbReference type="ARBA" id="ARBA00022638"/>
    </source>
</evidence>
<accession>A0A0B9GQ03</accession>
<dbReference type="Pfam" id="PF01471">
    <property type="entry name" value="PG_binding_1"/>
    <property type="match status" value="1"/>
</dbReference>
<keyword evidence="2" id="KW-0081">Bacteriolytic enzyme</keyword>
<dbReference type="GO" id="GO:0003796">
    <property type="term" value="F:lysozyme activity"/>
    <property type="evidence" value="ECO:0007669"/>
    <property type="project" value="InterPro"/>
</dbReference>
<dbReference type="EMBL" id="JWLZ01000205">
    <property type="protein sequence ID" value="KHT60906.1"/>
    <property type="molecule type" value="Genomic_DNA"/>
</dbReference>
<evidence type="ECO:0000259" key="3">
    <source>
        <dbReference type="Pfam" id="PF01471"/>
    </source>
</evidence>
<feature type="domain" description="Peptidoglycan binding-like" evidence="3">
    <location>
        <begin position="12"/>
        <end position="67"/>
    </location>
</feature>
<dbReference type="Proteomes" id="UP000031278">
    <property type="component" value="Unassembled WGS sequence"/>
</dbReference>
<keyword evidence="1" id="KW-0929">Antimicrobial</keyword>
<reference evidence="4 5" key="1">
    <citation type="submission" date="2014-12" db="EMBL/GenBank/DDBJ databases">
        <title>Genome sequencing of Photobacterium gaetbulicola AD005a.</title>
        <authorList>
            <person name="Adrian T.G.S."/>
            <person name="Chan K.G."/>
        </authorList>
    </citation>
    <scope>NUCLEOTIDE SEQUENCE [LARGE SCALE GENOMIC DNA]</scope>
    <source>
        <strain evidence="4 5">AD005a</strain>
    </source>
</reference>
<evidence type="ECO:0000256" key="1">
    <source>
        <dbReference type="ARBA" id="ARBA00022529"/>
    </source>
</evidence>
<gene>
    <name evidence="4" type="ORF">RJ45_22970</name>
</gene>
<dbReference type="GO" id="GO:0042742">
    <property type="term" value="P:defense response to bacterium"/>
    <property type="evidence" value="ECO:0007669"/>
    <property type="project" value="UniProtKB-KW"/>
</dbReference>
<dbReference type="InterPro" id="IPR036365">
    <property type="entry name" value="PGBD-like_sf"/>
</dbReference>
<dbReference type="InterPro" id="IPR023347">
    <property type="entry name" value="Lysozyme_dom_sf"/>
</dbReference>
<comment type="caution">
    <text evidence="4">The sequence shown here is derived from an EMBL/GenBank/DDBJ whole genome shotgun (WGS) entry which is preliminary data.</text>
</comment>
<dbReference type="SUPFAM" id="SSF47090">
    <property type="entry name" value="PGBD-like"/>
    <property type="match status" value="1"/>
</dbReference>
<dbReference type="RefSeq" id="WP_039468141.1">
    <property type="nucleotide sequence ID" value="NZ_JWLZ01000205.1"/>
</dbReference>
<evidence type="ECO:0000313" key="5">
    <source>
        <dbReference type="Proteomes" id="UP000031278"/>
    </source>
</evidence>